<sequence>MSILDPKCEGCAWLEERIGHEGLPDETRWLVCGNLDAPIAAIFHKEFPCSAKETAKDDDGKEKS</sequence>
<protein>
    <submittedName>
        <fullName evidence="1">Uncharacterized protein</fullName>
    </submittedName>
</protein>
<dbReference type="AlphaFoldDB" id="A0A6H1ZGY2"/>
<evidence type="ECO:0000313" key="2">
    <source>
        <dbReference type="EMBL" id="QJH94791.1"/>
    </source>
</evidence>
<proteinExistence type="predicted"/>
<reference evidence="1" key="1">
    <citation type="submission" date="2020-03" db="EMBL/GenBank/DDBJ databases">
        <title>The deep terrestrial virosphere.</title>
        <authorList>
            <person name="Holmfeldt K."/>
            <person name="Nilsson E."/>
            <person name="Simone D."/>
            <person name="Lopez-Fernandez M."/>
            <person name="Wu X."/>
            <person name="de Brujin I."/>
            <person name="Lundin D."/>
            <person name="Andersson A."/>
            <person name="Bertilsson S."/>
            <person name="Dopson M."/>
        </authorList>
    </citation>
    <scope>NUCLEOTIDE SEQUENCE</scope>
    <source>
        <strain evidence="1">TM448A00456</strain>
        <strain evidence="2">TM448B00301</strain>
    </source>
</reference>
<dbReference type="EMBL" id="MT144606">
    <property type="protein sequence ID" value="QJH94791.1"/>
    <property type="molecule type" value="Genomic_DNA"/>
</dbReference>
<evidence type="ECO:0000313" key="1">
    <source>
        <dbReference type="EMBL" id="QJA46587.1"/>
    </source>
</evidence>
<gene>
    <name evidence="1" type="ORF">TM448A00456_0027</name>
    <name evidence="2" type="ORF">TM448B00301_0033</name>
</gene>
<organism evidence="1">
    <name type="scientific">viral metagenome</name>
    <dbReference type="NCBI Taxonomy" id="1070528"/>
    <lineage>
        <taxon>unclassified sequences</taxon>
        <taxon>metagenomes</taxon>
        <taxon>organismal metagenomes</taxon>
    </lineage>
</organism>
<name>A0A6H1ZGY2_9ZZZZ</name>
<accession>A0A6H1ZGY2</accession>
<dbReference type="EMBL" id="MT144015">
    <property type="protein sequence ID" value="QJA46587.1"/>
    <property type="molecule type" value="Genomic_DNA"/>
</dbReference>